<dbReference type="Pfam" id="PF10551">
    <property type="entry name" value="MULE"/>
    <property type="match status" value="1"/>
</dbReference>
<protein>
    <recommendedName>
        <fullName evidence="6">Transposase MuDR plant domain-containing protein</fullName>
    </recommendedName>
</protein>
<dbReference type="InterPro" id="IPR004332">
    <property type="entry name" value="Transposase_MuDR"/>
</dbReference>
<sequence>MKMYWQVSKNSFEVKALGSDSDVLEMVSQLPRDHYVHIYLEECRPYQYNNADNVEVNDEHNDADNVEVSDEPNADANVEVEENIGEPETNENVVESSEIRIKSDSDSEDVDYEASKSTSYESSFTDSENDYENDVCNGVDVNVNREGSHRENGEGSDEVRADSDIDNVHSNSLHSLDESDSDSSHRKLRYPEFNSTADIVNPIFKVGLLFTSKQILKEAIKRYCINNRYSVKLKRNDNRRIQAACKSGCPWVLWASPVDFNAPYDTWKIKSLSGEHKCLKEYKNSNMTARFMANQYLDKFHIDLNYSSKSLKQDVFKDYSIYVHLSKCSRAKNLALEKLHGNIKEQYTKLYDYLGELRTSNPGTTTVLQLDETVFQRLYICMQAMKDGFKAGCRPIICLDGCHLKGHYGGHLLAVVGMDADDSLYPIAFAIVEAETESSWCWFLEILKNDLELNNSHRLTFMTDK</sequence>
<dbReference type="PANTHER" id="PTHR31973:SF199">
    <property type="entry name" value="SWIM-TYPE DOMAIN-CONTAINING PROTEIN"/>
    <property type="match status" value="1"/>
</dbReference>
<feature type="compositionally biased region" description="Polar residues" evidence="1">
    <location>
        <begin position="115"/>
        <end position="126"/>
    </location>
</feature>
<feature type="domain" description="Transposase MuDR plant" evidence="2">
    <location>
        <begin position="204"/>
        <end position="256"/>
    </location>
</feature>
<dbReference type="AlphaFoldDB" id="A0A9W7J0B5"/>
<reference evidence="4" key="1">
    <citation type="submission" date="2023-05" db="EMBL/GenBank/DDBJ databases">
        <title>Genome and transcriptome analyses reveal genes involved in the formation of fine ridges on petal epidermal cells in Hibiscus trionum.</title>
        <authorList>
            <person name="Koshimizu S."/>
            <person name="Masuda S."/>
            <person name="Ishii T."/>
            <person name="Shirasu K."/>
            <person name="Hoshino A."/>
            <person name="Arita M."/>
        </authorList>
    </citation>
    <scope>NUCLEOTIDE SEQUENCE</scope>
    <source>
        <strain evidence="4">Hamamatsu line</strain>
    </source>
</reference>
<organism evidence="4 5">
    <name type="scientific">Hibiscus trionum</name>
    <name type="common">Flower of an hour</name>
    <dbReference type="NCBI Taxonomy" id="183268"/>
    <lineage>
        <taxon>Eukaryota</taxon>
        <taxon>Viridiplantae</taxon>
        <taxon>Streptophyta</taxon>
        <taxon>Embryophyta</taxon>
        <taxon>Tracheophyta</taxon>
        <taxon>Spermatophyta</taxon>
        <taxon>Magnoliopsida</taxon>
        <taxon>eudicotyledons</taxon>
        <taxon>Gunneridae</taxon>
        <taxon>Pentapetalae</taxon>
        <taxon>rosids</taxon>
        <taxon>malvids</taxon>
        <taxon>Malvales</taxon>
        <taxon>Malvaceae</taxon>
        <taxon>Malvoideae</taxon>
        <taxon>Hibiscus</taxon>
    </lineage>
</organism>
<feature type="compositionally biased region" description="Acidic residues" evidence="1">
    <location>
        <begin position="78"/>
        <end position="89"/>
    </location>
</feature>
<dbReference type="Proteomes" id="UP001165190">
    <property type="component" value="Unassembled WGS sequence"/>
</dbReference>
<accession>A0A9W7J0B5</accession>
<dbReference type="EMBL" id="BSYR01000044">
    <property type="protein sequence ID" value="GMJ05160.1"/>
    <property type="molecule type" value="Genomic_DNA"/>
</dbReference>
<dbReference type="OrthoDB" id="1750795at2759"/>
<dbReference type="Pfam" id="PF03108">
    <property type="entry name" value="DBD_Tnp_Mut"/>
    <property type="match status" value="1"/>
</dbReference>
<dbReference type="InterPro" id="IPR018289">
    <property type="entry name" value="MULE_transposase_dom"/>
</dbReference>
<evidence type="ECO:0000313" key="4">
    <source>
        <dbReference type="EMBL" id="GMJ05160.1"/>
    </source>
</evidence>
<dbReference type="PANTHER" id="PTHR31973">
    <property type="entry name" value="POLYPROTEIN, PUTATIVE-RELATED"/>
    <property type="match status" value="1"/>
</dbReference>
<gene>
    <name evidence="4" type="ORF">HRI_004185200</name>
</gene>
<feature type="compositionally biased region" description="Low complexity" evidence="1">
    <location>
        <begin position="134"/>
        <end position="144"/>
    </location>
</feature>
<name>A0A9W7J0B5_HIBTR</name>
<evidence type="ECO:0008006" key="6">
    <source>
        <dbReference type="Google" id="ProtNLM"/>
    </source>
</evidence>
<feature type="region of interest" description="Disordered" evidence="1">
    <location>
        <begin position="78"/>
        <end position="162"/>
    </location>
</feature>
<proteinExistence type="predicted"/>
<evidence type="ECO:0000313" key="5">
    <source>
        <dbReference type="Proteomes" id="UP001165190"/>
    </source>
</evidence>
<feature type="domain" description="MULE transposase" evidence="3">
    <location>
        <begin position="396"/>
        <end position="465"/>
    </location>
</feature>
<keyword evidence="5" id="KW-1185">Reference proteome</keyword>
<feature type="compositionally biased region" description="Basic and acidic residues" evidence="1">
    <location>
        <begin position="146"/>
        <end position="162"/>
    </location>
</feature>
<evidence type="ECO:0000256" key="1">
    <source>
        <dbReference type="SAM" id="MobiDB-lite"/>
    </source>
</evidence>
<evidence type="ECO:0000259" key="3">
    <source>
        <dbReference type="Pfam" id="PF10551"/>
    </source>
</evidence>
<comment type="caution">
    <text evidence="4">The sequence shown here is derived from an EMBL/GenBank/DDBJ whole genome shotgun (WGS) entry which is preliminary data.</text>
</comment>
<evidence type="ECO:0000259" key="2">
    <source>
        <dbReference type="Pfam" id="PF03108"/>
    </source>
</evidence>